<dbReference type="SUPFAM" id="SSF52540">
    <property type="entry name" value="P-loop containing nucleoside triphosphate hydrolases"/>
    <property type="match status" value="2"/>
</dbReference>
<dbReference type="InterPro" id="IPR018368">
    <property type="entry name" value="ClpA/B_CS1"/>
</dbReference>
<dbReference type="PRINTS" id="PR00300">
    <property type="entry name" value="CLPPROTEASEA"/>
</dbReference>
<dbReference type="InterPro" id="IPR050130">
    <property type="entry name" value="ClpA_ClpB"/>
</dbReference>
<keyword evidence="8 13" id="KW-0175">Coiled coil</keyword>
<dbReference type="Gene3D" id="3.40.50.300">
    <property type="entry name" value="P-loop containing nucleotide triphosphate hydrolases"/>
    <property type="match status" value="3"/>
</dbReference>
<evidence type="ECO:0000256" key="11">
    <source>
        <dbReference type="PROSITE-ProRule" id="PRU01251"/>
    </source>
</evidence>
<dbReference type="PROSITE" id="PS00871">
    <property type="entry name" value="CLPAB_2"/>
    <property type="match status" value="1"/>
</dbReference>
<dbReference type="GO" id="GO:0005737">
    <property type="term" value="C:cytoplasm"/>
    <property type="evidence" value="ECO:0007669"/>
    <property type="project" value="UniProtKB-SubCell"/>
</dbReference>
<evidence type="ECO:0000256" key="5">
    <source>
        <dbReference type="ARBA" id="ARBA00022741"/>
    </source>
</evidence>
<dbReference type="GO" id="GO:0016887">
    <property type="term" value="F:ATP hydrolysis activity"/>
    <property type="evidence" value="ECO:0007669"/>
    <property type="project" value="InterPro"/>
</dbReference>
<gene>
    <name evidence="13 16" type="primary">clpB</name>
    <name evidence="16" type="ORF">L8V00_09415</name>
</gene>
<dbReference type="GO" id="GO:0034605">
    <property type="term" value="P:cellular response to heat"/>
    <property type="evidence" value="ECO:0007669"/>
    <property type="project" value="TreeGrafter"/>
</dbReference>
<evidence type="ECO:0000256" key="12">
    <source>
        <dbReference type="RuleBase" id="RU004432"/>
    </source>
</evidence>
<feature type="coiled-coil region" evidence="13">
    <location>
        <begin position="414"/>
        <end position="528"/>
    </location>
</feature>
<feature type="domain" description="Clp R" evidence="15">
    <location>
        <begin position="1"/>
        <end position="147"/>
    </location>
</feature>
<dbReference type="Gene3D" id="1.10.8.60">
    <property type="match status" value="1"/>
</dbReference>
<dbReference type="CDD" id="cd00009">
    <property type="entry name" value="AAA"/>
    <property type="match status" value="1"/>
</dbReference>
<evidence type="ECO:0000256" key="13">
    <source>
        <dbReference type="RuleBase" id="RU362034"/>
    </source>
</evidence>
<evidence type="ECO:0000256" key="3">
    <source>
        <dbReference type="ARBA" id="ARBA00017574"/>
    </source>
</evidence>
<feature type="region of interest" description="Disordered" evidence="14">
    <location>
        <begin position="841"/>
        <end position="869"/>
    </location>
</feature>
<name>A0A9X3LM15_9CORY</name>
<dbReference type="FunFam" id="1.10.8.60:FF:000017">
    <property type="entry name" value="ATP-dependent chaperone ClpB"/>
    <property type="match status" value="1"/>
</dbReference>
<evidence type="ECO:0000256" key="9">
    <source>
        <dbReference type="ARBA" id="ARBA00023186"/>
    </source>
</evidence>
<comment type="subcellular location">
    <subcellularLocation>
        <location evidence="1 13">Cytoplasm</location>
    </subcellularLocation>
</comment>
<evidence type="ECO:0000256" key="4">
    <source>
        <dbReference type="ARBA" id="ARBA00022737"/>
    </source>
</evidence>
<evidence type="ECO:0000256" key="6">
    <source>
        <dbReference type="ARBA" id="ARBA00022840"/>
    </source>
</evidence>
<feature type="region of interest" description="Disordered" evidence="14">
    <location>
        <begin position="1"/>
        <end position="24"/>
    </location>
</feature>
<evidence type="ECO:0000256" key="1">
    <source>
        <dbReference type="ARBA" id="ARBA00004496"/>
    </source>
</evidence>
<dbReference type="FunFam" id="3.40.50.300:FF:000010">
    <property type="entry name" value="Chaperone clpB 1, putative"/>
    <property type="match status" value="1"/>
</dbReference>
<dbReference type="InterPro" id="IPR004176">
    <property type="entry name" value="Clp_R_N"/>
</dbReference>
<comment type="similarity">
    <text evidence="2 12">Belongs to the ClpA/ClpB family.</text>
</comment>
<dbReference type="SMART" id="SM01086">
    <property type="entry name" value="ClpB_D2-small"/>
    <property type="match status" value="1"/>
</dbReference>
<dbReference type="Proteomes" id="UP001146469">
    <property type="component" value="Unassembled WGS sequence"/>
</dbReference>
<dbReference type="NCBIfam" id="TIGR03346">
    <property type="entry name" value="chaperone_ClpB"/>
    <property type="match status" value="1"/>
</dbReference>
<dbReference type="InterPro" id="IPR003593">
    <property type="entry name" value="AAA+_ATPase"/>
</dbReference>
<dbReference type="InterPro" id="IPR041546">
    <property type="entry name" value="ClpA/ClpB_AAA_lid"/>
</dbReference>
<dbReference type="RefSeq" id="WP_269944865.1">
    <property type="nucleotide sequence ID" value="NZ_JAKMUT010000010.1"/>
</dbReference>
<evidence type="ECO:0000256" key="8">
    <source>
        <dbReference type="ARBA" id="ARBA00023054"/>
    </source>
</evidence>
<dbReference type="AlphaFoldDB" id="A0A9X3LM15"/>
<dbReference type="Pfam" id="PF17871">
    <property type="entry name" value="AAA_lid_9"/>
    <property type="match status" value="1"/>
</dbReference>
<keyword evidence="5 12" id="KW-0547">Nucleotide-binding</keyword>
<dbReference type="CDD" id="cd19499">
    <property type="entry name" value="RecA-like_ClpB_Hsp104-like"/>
    <property type="match status" value="1"/>
</dbReference>
<comment type="subunit">
    <text evidence="13">Homohexamer; The oligomerization is ATP-dependent.</text>
</comment>
<comment type="caution">
    <text evidence="16">The sequence shown here is derived from an EMBL/GenBank/DDBJ whole genome shotgun (WGS) entry which is preliminary data.</text>
</comment>
<dbReference type="FunFam" id="3.40.50.300:FF:000025">
    <property type="entry name" value="ATP-dependent Clp protease subunit"/>
    <property type="match status" value="1"/>
</dbReference>
<keyword evidence="17" id="KW-1185">Reference proteome</keyword>
<dbReference type="SUPFAM" id="SSF81923">
    <property type="entry name" value="Double Clp-N motif"/>
    <property type="match status" value="1"/>
</dbReference>
<dbReference type="Pfam" id="PF02861">
    <property type="entry name" value="Clp_N"/>
    <property type="match status" value="1"/>
</dbReference>
<evidence type="ECO:0000313" key="17">
    <source>
        <dbReference type="Proteomes" id="UP001146469"/>
    </source>
</evidence>
<dbReference type="PANTHER" id="PTHR11638:SF18">
    <property type="entry name" value="HEAT SHOCK PROTEIN 104"/>
    <property type="match status" value="1"/>
</dbReference>
<dbReference type="InterPro" id="IPR017730">
    <property type="entry name" value="Chaperonin_ClpB"/>
</dbReference>
<evidence type="ECO:0000256" key="10">
    <source>
        <dbReference type="ARBA" id="ARBA00026057"/>
    </source>
</evidence>
<dbReference type="Gene3D" id="1.10.1780.10">
    <property type="entry name" value="Clp, N-terminal domain"/>
    <property type="match status" value="1"/>
</dbReference>
<organism evidence="16 17">
    <name type="scientific">Corynebacterium evansiae</name>
    <dbReference type="NCBI Taxonomy" id="2913499"/>
    <lineage>
        <taxon>Bacteria</taxon>
        <taxon>Bacillati</taxon>
        <taxon>Actinomycetota</taxon>
        <taxon>Actinomycetes</taxon>
        <taxon>Mycobacteriales</taxon>
        <taxon>Corynebacteriaceae</taxon>
        <taxon>Corynebacterium</taxon>
    </lineage>
</organism>
<keyword evidence="9 12" id="KW-0143">Chaperone</keyword>
<dbReference type="PROSITE" id="PS00870">
    <property type="entry name" value="CLPAB_1"/>
    <property type="match status" value="1"/>
</dbReference>
<evidence type="ECO:0000256" key="7">
    <source>
        <dbReference type="ARBA" id="ARBA00023016"/>
    </source>
</evidence>
<accession>A0A9X3LM15</accession>
<keyword evidence="7 13" id="KW-0346">Stress response</keyword>
<sequence length="887" mass="95930">MTSFNPTTMTQSAMQAALQDASAKGNPDIRPAHLLVALLEQEDSIALPVLQAAGVEPQTIAAKAKNLVAGYPQATGSEMANPQFNRDALNALTAAQELAEQLGDTYVSTEVLLAGIAKGNSDAAKVMHEAGATFEAIRGAFESVRGNRKVTTEEPEGQFQALEKYSTDLTARAREGKIDPVIGRDQEIRRVVQVLSRRTKNNPVLIGEPGVGKTAIVEGLARRIVAGDVPESLRGKKLISLDLGSMVAGAKYRGEFEERLKAVLDEIKEAEGEVVTFIDELHTIVGAGAGGDSAMDAGNMIKPLLARGELRLVGATTLDEYRKYIEKDAALERRFQQVYVGEPTTEDTIGILRGLKERYEVHHGVRIQDSALVAAATLSDRYITSRFLPDKAIDLVDEAASRLRMEIDSRPEEIDNVERVVRRLEIEEMALEKETDAASKDRLERLRSELADEKEKLAGLTARWENEKGSIDSLRELKEELDNLRRESEIAEREGDFAKVAELRYGHIPDVEKKLAEAEETVAEQQEGMMLTEEVTPDTIADVVSAWTGVPAGKMLQGETEKLLNMELVLGSRVVGQHRAVDAVSDAVRRARAGVADPNRPTGSFLFLGPTGVGKTELAKALADFLFDDETAMVRIDMSEYGEKHSVARLVGAPPGYVGYDAGGQLTEAVRRRPYTVVLFDEVEKAHPDVFDVLLQVLDEGRLTDGQGRTVDFRNTILILTSNLGAGGTDEEVMEAVKRAFKPEFINRLDDVLIFDPLSAEQLKSIVSIQVGALAERLAARRLILDVTDDAQSWLAEHGYDPAYGARPLRRLIQKAIGDQLAKKLLAGEVRDGDTVRVDIDRSGSAGAGADSAGVDSAGGEGAGGSASVADAPGLVITSLGAVEDEG</sequence>
<reference evidence="16" key="1">
    <citation type="submission" date="2022-02" db="EMBL/GenBank/DDBJ databases">
        <title>Corynebacterium sp. from urogenital microbiome.</title>
        <authorList>
            <person name="Cappelli E.A."/>
            <person name="Ribeiro T.G."/>
            <person name="Peixe L."/>
        </authorList>
    </citation>
    <scope>NUCLEOTIDE SEQUENCE</scope>
    <source>
        <strain evidence="16">C8Ua_174</strain>
    </source>
</reference>
<evidence type="ECO:0000259" key="15">
    <source>
        <dbReference type="PROSITE" id="PS51903"/>
    </source>
</evidence>
<dbReference type="InterPro" id="IPR036628">
    <property type="entry name" value="Clp_N_dom_sf"/>
</dbReference>
<comment type="subunit">
    <text evidence="10">Homohexamer. The oligomerization is ATP-dependent.</text>
</comment>
<proteinExistence type="inferred from homology"/>
<keyword evidence="6 12" id="KW-0067">ATP-binding</keyword>
<dbReference type="PANTHER" id="PTHR11638">
    <property type="entry name" value="ATP-DEPENDENT CLP PROTEASE"/>
    <property type="match status" value="1"/>
</dbReference>
<comment type="function">
    <text evidence="13">Part of a stress-induced multi-chaperone system, it is involved in the recovery of the cell from heat-induced damage, in cooperation with DnaK, DnaJ and GrpE.</text>
</comment>
<dbReference type="InterPro" id="IPR003959">
    <property type="entry name" value="ATPase_AAA_core"/>
</dbReference>
<evidence type="ECO:0000256" key="2">
    <source>
        <dbReference type="ARBA" id="ARBA00008675"/>
    </source>
</evidence>
<dbReference type="InterPro" id="IPR028299">
    <property type="entry name" value="ClpA/B_CS2"/>
</dbReference>
<evidence type="ECO:0000256" key="14">
    <source>
        <dbReference type="SAM" id="MobiDB-lite"/>
    </source>
</evidence>
<dbReference type="GO" id="GO:0042026">
    <property type="term" value="P:protein refolding"/>
    <property type="evidence" value="ECO:0007669"/>
    <property type="project" value="UniProtKB-UniRule"/>
</dbReference>
<dbReference type="InterPro" id="IPR027417">
    <property type="entry name" value="P-loop_NTPase"/>
</dbReference>
<dbReference type="Pfam" id="PF00004">
    <property type="entry name" value="AAA"/>
    <property type="match status" value="1"/>
</dbReference>
<dbReference type="EMBL" id="JAKMUT010000010">
    <property type="protein sequence ID" value="MCZ9290415.1"/>
    <property type="molecule type" value="Genomic_DNA"/>
</dbReference>
<feature type="coiled-coil region" evidence="13">
    <location>
        <begin position="253"/>
        <end position="280"/>
    </location>
</feature>
<dbReference type="SMART" id="SM00382">
    <property type="entry name" value="AAA"/>
    <property type="match status" value="2"/>
</dbReference>
<keyword evidence="4 11" id="KW-0677">Repeat</keyword>
<feature type="compositionally biased region" description="Polar residues" evidence="14">
    <location>
        <begin position="1"/>
        <end position="14"/>
    </location>
</feature>
<protein>
    <recommendedName>
        <fullName evidence="3 13">Chaperone protein ClpB</fullName>
    </recommendedName>
</protein>
<dbReference type="InterPro" id="IPR001270">
    <property type="entry name" value="ClpA/B"/>
</dbReference>
<dbReference type="FunFam" id="3.40.50.300:FF:000120">
    <property type="entry name" value="ATP-dependent chaperone ClpB"/>
    <property type="match status" value="1"/>
</dbReference>
<evidence type="ECO:0000313" key="16">
    <source>
        <dbReference type="EMBL" id="MCZ9290415.1"/>
    </source>
</evidence>
<dbReference type="PROSITE" id="PS51903">
    <property type="entry name" value="CLP_R"/>
    <property type="match status" value="1"/>
</dbReference>
<dbReference type="Pfam" id="PF10431">
    <property type="entry name" value="ClpB_D2-small"/>
    <property type="match status" value="1"/>
</dbReference>
<dbReference type="GO" id="GO:0005524">
    <property type="term" value="F:ATP binding"/>
    <property type="evidence" value="ECO:0007669"/>
    <property type="project" value="UniProtKB-UniRule"/>
</dbReference>
<keyword evidence="13" id="KW-0963">Cytoplasm</keyword>
<feature type="compositionally biased region" description="Low complexity" evidence="14">
    <location>
        <begin position="843"/>
        <end position="856"/>
    </location>
</feature>
<dbReference type="Pfam" id="PF07724">
    <property type="entry name" value="AAA_2"/>
    <property type="match status" value="1"/>
</dbReference>
<dbReference type="InterPro" id="IPR019489">
    <property type="entry name" value="Clp_ATPase_C"/>
</dbReference>